<feature type="region of interest" description="Disordered" evidence="1">
    <location>
        <begin position="52"/>
        <end position="71"/>
    </location>
</feature>
<reference evidence="3 4" key="1">
    <citation type="journal article" date="2020" name="BMC Genomics">
        <title>Intraspecific diversification of the crop wild relative Brassica cretica Lam. using demographic model selection.</title>
        <authorList>
            <person name="Kioukis A."/>
            <person name="Michalopoulou V.A."/>
            <person name="Briers L."/>
            <person name="Pirintsos S."/>
            <person name="Studholme D.J."/>
            <person name="Pavlidis P."/>
            <person name="Sarris P.F."/>
        </authorList>
    </citation>
    <scope>NUCLEOTIDE SEQUENCE [LARGE SCALE GENOMIC DNA]</scope>
    <source>
        <strain evidence="4">cv. PFS-1207/04</strain>
    </source>
</reference>
<accession>A0ABQ7F200</accession>
<name>A0ABQ7F200_BRACR</name>
<protein>
    <recommendedName>
        <fullName evidence="5">Secreted protein</fullName>
    </recommendedName>
</protein>
<evidence type="ECO:0000313" key="3">
    <source>
        <dbReference type="EMBL" id="KAF3609615.1"/>
    </source>
</evidence>
<evidence type="ECO:0000313" key="4">
    <source>
        <dbReference type="Proteomes" id="UP000266723"/>
    </source>
</evidence>
<feature type="signal peptide" evidence="2">
    <location>
        <begin position="1"/>
        <end position="27"/>
    </location>
</feature>
<evidence type="ECO:0008006" key="5">
    <source>
        <dbReference type="Google" id="ProtNLM"/>
    </source>
</evidence>
<comment type="caution">
    <text evidence="3">The sequence shown here is derived from an EMBL/GenBank/DDBJ whole genome shotgun (WGS) entry which is preliminary data.</text>
</comment>
<feature type="chain" id="PRO_5046890072" description="Secreted protein" evidence="2">
    <location>
        <begin position="28"/>
        <end position="71"/>
    </location>
</feature>
<dbReference type="EMBL" id="QGKV02000297">
    <property type="protein sequence ID" value="KAF3609615.1"/>
    <property type="molecule type" value="Genomic_DNA"/>
</dbReference>
<gene>
    <name evidence="3" type="ORF">DY000_02048730</name>
</gene>
<sequence length="71" mass="8270">MSQWLRRFNVSGFLMLLLLQLRRLSDSLPSFRFSTSKPCVFMIRCSRAEGPFRRPSAPPTLWEPSLPQKEA</sequence>
<evidence type="ECO:0000256" key="2">
    <source>
        <dbReference type="SAM" id="SignalP"/>
    </source>
</evidence>
<dbReference type="Proteomes" id="UP000266723">
    <property type="component" value="Unassembled WGS sequence"/>
</dbReference>
<organism evidence="3 4">
    <name type="scientific">Brassica cretica</name>
    <name type="common">Mustard</name>
    <dbReference type="NCBI Taxonomy" id="69181"/>
    <lineage>
        <taxon>Eukaryota</taxon>
        <taxon>Viridiplantae</taxon>
        <taxon>Streptophyta</taxon>
        <taxon>Embryophyta</taxon>
        <taxon>Tracheophyta</taxon>
        <taxon>Spermatophyta</taxon>
        <taxon>Magnoliopsida</taxon>
        <taxon>eudicotyledons</taxon>
        <taxon>Gunneridae</taxon>
        <taxon>Pentapetalae</taxon>
        <taxon>rosids</taxon>
        <taxon>malvids</taxon>
        <taxon>Brassicales</taxon>
        <taxon>Brassicaceae</taxon>
        <taxon>Brassiceae</taxon>
        <taxon>Brassica</taxon>
    </lineage>
</organism>
<proteinExistence type="predicted"/>
<evidence type="ECO:0000256" key="1">
    <source>
        <dbReference type="SAM" id="MobiDB-lite"/>
    </source>
</evidence>
<keyword evidence="2" id="KW-0732">Signal</keyword>
<keyword evidence="4" id="KW-1185">Reference proteome</keyword>